<evidence type="ECO:0000256" key="9">
    <source>
        <dbReference type="ARBA" id="ARBA00023064"/>
    </source>
</evidence>
<dbReference type="InterPro" id="IPR036291">
    <property type="entry name" value="NAD(P)-bd_dom_sf"/>
</dbReference>
<feature type="binding site" evidence="14">
    <location>
        <position position="431"/>
    </location>
    <ligand>
        <name>substrate</name>
        <note>ligand shared between dimeric partners</note>
    </ligand>
</feature>
<keyword evidence="7 12" id="KW-0521">NADP</keyword>
<dbReference type="InterPro" id="IPR006183">
    <property type="entry name" value="Pgluconate_DH"/>
</dbReference>
<evidence type="ECO:0000256" key="3">
    <source>
        <dbReference type="ARBA" id="ARBA00008419"/>
    </source>
</evidence>
<dbReference type="InterPro" id="IPR006184">
    <property type="entry name" value="6PGdom_BS"/>
</dbReference>
<dbReference type="GO" id="GO:0019521">
    <property type="term" value="P:D-gluconate metabolic process"/>
    <property type="evidence" value="ECO:0007669"/>
    <property type="project" value="UniProtKB-KW"/>
</dbReference>
<dbReference type="InterPro" id="IPR006114">
    <property type="entry name" value="6PGDH_C"/>
</dbReference>
<feature type="binding site" description="in other chain" evidence="14">
    <location>
        <position position="90"/>
    </location>
    <ligand>
        <name>substrate</name>
        <note>ligand shared between dimeric partners</note>
    </ligand>
</feature>
<evidence type="ECO:0000256" key="6">
    <source>
        <dbReference type="ARBA" id="ARBA00018193"/>
    </source>
</evidence>
<feature type="active site" description="Proton donor" evidence="13">
    <location>
        <position position="177"/>
    </location>
</feature>
<evidence type="ECO:0000313" key="17">
    <source>
        <dbReference type="Proteomes" id="UP000695007"/>
    </source>
</evidence>
<feature type="domain" description="6-phosphogluconate dehydrogenase C-terminal" evidence="16">
    <location>
        <begin position="166"/>
        <end position="454"/>
    </location>
</feature>
<dbReference type="PANTHER" id="PTHR11811">
    <property type="entry name" value="6-PHOSPHOGLUCONATE DEHYDROGENASE"/>
    <property type="match status" value="1"/>
</dbReference>
<dbReference type="AlphaFoldDB" id="A0AAJ6YCP8"/>
<dbReference type="Pfam" id="PF00393">
    <property type="entry name" value="6PGD"/>
    <property type="match status" value="1"/>
</dbReference>
<gene>
    <name evidence="18" type="primary">LOC105360238</name>
</gene>
<sequence>MGQNLILNMNDHGFVVCAYNRTTDKVKSFLENEAKGTKVVGASSLEEMVGKLKKPRIVMLLVKAGRAVDGVINSLFDLLSPGDIIVDGGNSEYRDTERRGKYLACKDILFVGCGVSGGEEGARYGPSLMPGGDQEAWPHVKTIFQAISAKVNGEPCCNWVGADGAGHFVKMVHNGIEYGDMQLICEAYHLMRDGLELNNDEMSDIVAEWNNGELDSFLVEITSNILKFKDQEGYLLDRIRDTAGQKGTGKWTGIAALDYGVPVTLIGESVFARYLSALKDERMEAGSVLHGPNTKYEGNKKELLEHLRKALYASKIISYAQGFMLLREAAKSNNWNLNYGSIALMWRGGCIIRSVFLGKIKLAFDENPNLTNLLLDDFFANVMSNCQASVRQVVTAAVYLGLPTPALSSALAFYDGFRAARLPANLLQAQRDYFGAHTYEILGAEGKFVHTNWTGQGGSVSASTYDA</sequence>
<feature type="binding site" description="in other chain" evidence="14">
    <location>
        <begin position="116"/>
        <end position="118"/>
    </location>
    <ligand>
        <name>substrate</name>
        <note>ligand shared between dimeric partners</note>
    </ligand>
</feature>
<evidence type="ECO:0000256" key="1">
    <source>
        <dbReference type="ARBA" id="ARBA00002526"/>
    </source>
</evidence>
<dbReference type="CTD" id="5226"/>
<evidence type="ECO:0000256" key="4">
    <source>
        <dbReference type="ARBA" id="ARBA00011738"/>
    </source>
</evidence>
<evidence type="ECO:0000256" key="12">
    <source>
        <dbReference type="PIRNR" id="PIRNR000109"/>
    </source>
</evidence>
<dbReference type="GO" id="GO:0050661">
    <property type="term" value="F:NADP binding"/>
    <property type="evidence" value="ECO:0007669"/>
    <property type="project" value="InterPro"/>
</dbReference>
<comment type="pathway">
    <text evidence="2 12 15">Carbohydrate degradation; pentose phosphate pathway; D-ribulose 5-phosphate from D-glucose 6-phosphate (oxidative stage): step 3/3.</text>
</comment>
<accession>A0AAJ6YCP8</accession>
<evidence type="ECO:0000256" key="15">
    <source>
        <dbReference type="RuleBase" id="RU000485"/>
    </source>
</evidence>
<dbReference type="Pfam" id="PF03446">
    <property type="entry name" value="NAD_binding_2"/>
    <property type="match status" value="1"/>
</dbReference>
<dbReference type="Proteomes" id="UP000695007">
    <property type="component" value="Unplaced"/>
</dbReference>
<comment type="catalytic activity">
    <reaction evidence="11 12 15">
        <text>6-phospho-D-gluconate + NADP(+) = D-ribulose 5-phosphate + CO2 + NADPH</text>
        <dbReference type="Rhea" id="RHEA:10116"/>
        <dbReference type="ChEBI" id="CHEBI:16526"/>
        <dbReference type="ChEBI" id="CHEBI:57783"/>
        <dbReference type="ChEBI" id="CHEBI:58121"/>
        <dbReference type="ChEBI" id="CHEBI:58349"/>
        <dbReference type="ChEBI" id="CHEBI:58759"/>
        <dbReference type="EC" id="1.1.1.44"/>
    </reaction>
</comment>
<protein>
    <recommendedName>
        <fullName evidence="6 12">6-phosphogluconate dehydrogenase, decarboxylating</fullName>
        <ecNumber evidence="5 12">1.1.1.44</ecNumber>
    </recommendedName>
</protein>
<dbReference type="InterPro" id="IPR013328">
    <property type="entry name" value="6PGD_dom2"/>
</dbReference>
<reference evidence="18" key="1">
    <citation type="submission" date="2025-08" db="UniProtKB">
        <authorList>
            <consortium name="RefSeq"/>
        </authorList>
    </citation>
    <scope>IDENTIFICATION</scope>
</reference>
<dbReference type="SMART" id="SM01350">
    <property type="entry name" value="6PGD"/>
    <property type="match status" value="1"/>
</dbReference>
<dbReference type="GO" id="GO:0004616">
    <property type="term" value="F:phosphogluconate dehydrogenase (decarboxylating) activity"/>
    <property type="evidence" value="ECO:0007669"/>
    <property type="project" value="UniProtKB-EC"/>
</dbReference>
<comment type="function">
    <text evidence="1 12">Catalyzes the oxidative decarboxylation of 6-phosphogluconate to ribulose 5-phosphate and CO(2), with concomitant reduction of NADP to NADPH.</text>
</comment>
<evidence type="ECO:0000256" key="2">
    <source>
        <dbReference type="ARBA" id="ARBA00004874"/>
    </source>
</evidence>
<keyword evidence="9 15" id="KW-0311">Gluconate utilization</keyword>
<dbReference type="NCBIfam" id="TIGR00873">
    <property type="entry name" value="gnd"/>
    <property type="match status" value="1"/>
</dbReference>
<dbReference type="InterPro" id="IPR006113">
    <property type="entry name" value="6PGDH_Gnd/GntZ"/>
</dbReference>
<dbReference type="SUPFAM" id="SSF48179">
    <property type="entry name" value="6-phosphogluconate dehydrogenase C-terminal domain-like"/>
    <property type="match status" value="1"/>
</dbReference>
<evidence type="ECO:0000256" key="10">
    <source>
        <dbReference type="ARBA" id="ARBA00023126"/>
    </source>
</evidence>
<dbReference type="InterPro" id="IPR008927">
    <property type="entry name" value="6-PGluconate_DH-like_C_sf"/>
</dbReference>
<dbReference type="PRINTS" id="PR00076">
    <property type="entry name" value="6PGDHDRGNASE"/>
</dbReference>
<evidence type="ECO:0000256" key="14">
    <source>
        <dbReference type="PIRSR" id="PIRSR000109-2"/>
    </source>
</evidence>
<dbReference type="Gene3D" id="1.20.5.320">
    <property type="entry name" value="6-Phosphogluconate Dehydrogenase, domain 3"/>
    <property type="match status" value="1"/>
</dbReference>
<dbReference type="FunFam" id="3.40.50.720:FF:000007">
    <property type="entry name" value="6-phosphogluconate dehydrogenase, decarboxylating"/>
    <property type="match status" value="1"/>
</dbReference>
<feature type="active site" description="Proton acceptor" evidence="13">
    <location>
        <position position="170"/>
    </location>
</feature>
<dbReference type="GeneID" id="105360238"/>
<feature type="binding site" description="in other chain" evidence="14">
    <location>
        <position position="273"/>
    </location>
    <ligand>
        <name>substrate</name>
        <note>ligand shared between dimeric partners</note>
    </ligand>
</feature>
<evidence type="ECO:0000313" key="18">
    <source>
        <dbReference type="RefSeq" id="XP_011495388.1"/>
    </source>
</evidence>
<keyword evidence="10 12" id="KW-0570">Pentose shunt</keyword>
<dbReference type="SUPFAM" id="SSF51735">
    <property type="entry name" value="NAD(P)-binding Rossmann-fold domains"/>
    <property type="match status" value="1"/>
</dbReference>
<dbReference type="InterPro" id="IPR006115">
    <property type="entry name" value="6PGDH_NADP-bd"/>
</dbReference>
<dbReference type="KEGG" id="csol:105360238"/>
<feature type="binding site" description="in other chain" evidence="14">
    <location>
        <position position="246"/>
    </location>
    <ligand>
        <name>substrate</name>
        <note>ligand shared between dimeric partners</note>
    </ligand>
</feature>
<evidence type="ECO:0000256" key="11">
    <source>
        <dbReference type="ARBA" id="ARBA00048640"/>
    </source>
</evidence>
<feature type="binding site" evidence="14">
    <location>
        <position position="437"/>
    </location>
    <ligand>
        <name>substrate</name>
        <note>ligand shared between dimeric partners</note>
    </ligand>
</feature>
<organism evidence="17 18">
    <name type="scientific">Ceratosolen solmsi marchali</name>
    <dbReference type="NCBI Taxonomy" id="326594"/>
    <lineage>
        <taxon>Eukaryota</taxon>
        <taxon>Metazoa</taxon>
        <taxon>Ecdysozoa</taxon>
        <taxon>Arthropoda</taxon>
        <taxon>Hexapoda</taxon>
        <taxon>Insecta</taxon>
        <taxon>Pterygota</taxon>
        <taxon>Neoptera</taxon>
        <taxon>Endopterygota</taxon>
        <taxon>Hymenoptera</taxon>
        <taxon>Apocrita</taxon>
        <taxon>Proctotrupomorpha</taxon>
        <taxon>Chalcidoidea</taxon>
        <taxon>Agaonidae</taxon>
        <taxon>Agaoninae</taxon>
        <taxon>Ceratosolen</taxon>
    </lineage>
</organism>
<dbReference type="PROSITE" id="PS00461">
    <property type="entry name" value="6PGD"/>
    <property type="match status" value="1"/>
</dbReference>
<evidence type="ECO:0000256" key="5">
    <source>
        <dbReference type="ARBA" id="ARBA00013011"/>
    </source>
</evidence>
<dbReference type="NCBIfam" id="NF006765">
    <property type="entry name" value="PRK09287.1"/>
    <property type="match status" value="1"/>
</dbReference>
<evidence type="ECO:0000259" key="16">
    <source>
        <dbReference type="SMART" id="SM01350"/>
    </source>
</evidence>
<dbReference type="Gene3D" id="3.40.50.720">
    <property type="entry name" value="NAD(P)-binding Rossmann-like Domain"/>
    <property type="match status" value="1"/>
</dbReference>
<dbReference type="PIRSF" id="PIRSF000109">
    <property type="entry name" value="6PGD"/>
    <property type="match status" value="1"/>
</dbReference>
<dbReference type="GO" id="GO:0006098">
    <property type="term" value="P:pentose-phosphate shunt"/>
    <property type="evidence" value="ECO:0007669"/>
    <property type="project" value="UniProtKB-KW"/>
</dbReference>
<keyword evidence="17" id="KW-1185">Reference proteome</keyword>
<proteinExistence type="inferred from homology"/>
<dbReference type="FunFam" id="1.10.1040.10:FF:000002">
    <property type="entry name" value="6-phosphogluconate dehydrogenase, decarboxylating"/>
    <property type="match status" value="1"/>
</dbReference>
<evidence type="ECO:0000256" key="7">
    <source>
        <dbReference type="ARBA" id="ARBA00022857"/>
    </source>
</evidence>
<evidence type="ECO:0000256" key="8">
    <source>
        <dbReference type="ARBA" id="ARBA00023002"/>
    </source>
</evidence>
<keyword evidence="8 12" id="KW-0560">Oxidoreductase</keyword>
<dbReference type="EC" id="1.1.1.44" evidence="5 12"/>
<feature type="binding site" description="in other chain" evidence="14">
    <location>
        <position position="178"/>
    </location>
    <ligand>
        <name>substrate</name>
        <note>ligand shared between dimeric partners</note>
    </ligand>
</feature>
<comment type="subunit">
    <text evidence="4 12">Homodimer.</text>
</comment>
<dbReference type="FunFam" id="1.20.5.320:FF:000002">
    <property type="entry name" value="6-phosphogluconate dehydrogenase, decarboxylating"/>
    <property type="match status" value="1"/>
</dbReference>
<name>A0AAJ6YCP8_9HYME</name>
<dbReference type="RefSeq" id="XP_011495388.1">
    <property type="nucleotide sequence ID" value="XM_011497086.1"/>
</dbReference>
<feature type="binding site" description="in other chain" evidence="14">
    <location>
        <begin position="173"/>
        <end position="174"/>
    </location>
    <ligand>
        <name>substrate</name>
        <note>ligand shared between dimeric partners</note>
    </ligand>
</feature>
<comment type="similarity">
    <text evidence="3 12 15">Belongs to the 6-phosphogluconate dehydrogenase family.</text>
</comment>
<dbReference type="Gene3D" id="1.10.1040.10">
    <property type="entry name" value="N-(1-d-carboxylethyl)-l-norvaline Dehydrogenase, domain 2"/>
    <property type="match status" value="1"/>
</dbReference>
<evidence type="ECO:0000256" key="13">
    <source>
        <dbReference type="PIRSR" id="PIRSR000109-1"/>
    </source>
</evidence>